<dbReference type="Pfam" id="PF13551">
    <property type="entry name" value="HTH_29"/>
    <property type="match status" value="1"/>
</dbReference>
<name>A0A2W5Q4E9_RHOSU</name>
<dbReference type="Proteomes" id="UP000249185">
    <property type="component" value="Unassembled WGS sequence"/>
</dbReference>
<reference evidence="1 2" key="1">
    <citation type="submission" date="2017-08" db="EMBL/GenBank/DDBJ databases">
        <title>Infants hospitalized years apart are colonized by the same room-sourced microbial strains.</title>
        <authorList>
            <person name="Brooks B."/>
            <person name="Olm M.R."/>
            <person name="Firek B.A."/>
            <person name="Baker R."/>
            <person name="Thomas B.C."/>
            <person name="Morowitz M.J."/>
            <person name="Banfield J.F."/>
        </authorList>
    </citation>
    <scope>NUCLEOTIDE SEQUENCE [LARGE SCALE GENOMIC DNA]</scope>
    <source>
        <strain evidence="1">S2_005_002_R2_34</strain>
    </source>
</reference>
<dbReference type="EMBL" id="QFPW01000028">
    <property type="protein sequence ID" value="PZQ46250.1"/>
    <property type="molecule type" value="Genomic_DNA"/>
</dbReference>
<sequence length="142" mass="16015">MVLAVMSERELRRIEVLSRILEGQLSVAAAACVLALSPRQVHRLIATFHVERAAALRHQSRGRRSNTRIREGVRDYPIALVREPYADFGPTLAAGVLAKHHDLKVSREMPRKWMTEAGLWVSRKKRRTFPSTTPARGKPSAN</sequence>
<comment type="caution">
    <text evidence="1">The sequence shown here is derived from an EMBL/GenBank/DDBJ whole genome shotgun (WGS) entry which is preliminary data.</text>
</comment>
<evidence type="ECO:0000313" key="2">
    <source>
        <dbReference type="Proteomes" id="UP000249185"/>
    </source>
</evidence>
<proteinExistence type="predicted"/>
<dbReference type="SUPFAM" id="SSF46689">
    <property type="entry name" value="Homeodomain-like"/>
    <property type="match status" value="1"/>
</dbReference>
<accession>A0A2W5Q4E9</accession>
<dbReference type="AlphaFoldDB" id="A0A2W5Q4E9"/>
<evidence type="ECO:0000313" key="1">
    <source>
        <dbReference type="EMBL" id="PZQ46250.1"/>
    </source>
</evidence>
<protein>
    <submittedName>
        <fullName evidence="1">Uncharacterized protein</fullName>
    </submittedName>
</protein>
<gene>
    <name evidence="1" type="ORF">DI556_20945</name>
</gene>
<organism evidence="1 2">
    <name type="scientific">Rhodovulum sulfidophilum</name>
    <name type="common">Rhodobacter sulfidophilus</name>
    <dbReference type="NCBI Taxonomy" id="35806"/>
    <lineage>
        <taxon>Bacteria</taxon>
        <taxon>Pseudomonadati</taxon>
        <taxon>Pseudomonadota</taxon>
        <taxon>Alphaproteobacteria</taxon>
        <taxon>Rhodobacterales</taxon>
        <taxon>Paracoccaceae</taxon>
        <taxon>Rhodovulum</taxon>
    </lineage>
</organism>
<dbReference type="InterPro" id="IPR009057">
    <property type="entry name" value="Homeodomain-like_sf"/>
</dbReference>